<dbReference type="Pfam" id="PF13664">
    <property type="entry name" value="DUF4149"/>
    <property type="match status" value="1"/>
</dbReference>
<evidence type="ECO:0000259" key="7">
    <source>
        <dbReference type="Pfam" id="PF13664"/>
    </source>
</evidence>
<keyword evidence="4 6" id="KW-0472">Membrane</keyword>
<comment type="caution">
    <text evidence="8">The sequence shown here is derived from an EMBL/GenBank/DDBJ whole genome shotgun (WGS) entry which is preliminary data.</text>
</comment>
<keyword evidence="3 6" id="KW-1133">Transmembrane helix</keyword>
<evidence type="ECO:0000313" key="8">
    <source>
        <dbReference type="EMBL" id="REC53768.1"/>
    </source>
</evidence>
<evidence type="ECO:0000256" key="4">
    <source>
        <dbReference type="ARBA" id="ARBA00023136"/>
    </source>
</evidence>
<evidence type="ECO:0000256" key="6">
    <source>
        <dbReference type="SAM" id="Phobius"/>
    </source>
</evidence>
<dbReference type="OrthoDB" id="5741001at2"/>
<evidence type="ECO:0000256" key="2">
    <source>
        <dbReference type="ARBA" id="ARBA00022692"/>
    </source>
</evidence>
<dbReference type="InterPro" id="IPR025423">
    <property type="entry name" value="TMEM205-like"/>
</dbReference>
<reference evidence="8 9" key="1">
    <citation type="journal article" date="2017" name="Int. J. Syst. Evol. Microbiol.">
        <title>Rhodosalinus sediminis gen. nov., sp. nov., isolated from marine saltern.</title>
        <authorList>
            <person name="Guo L.Y."/>
            <person name="Ling S.K."/>
            <person name="Li C.M."/>
            <person name="Chen G.J."/>
            <person name="Du Z.J."/>
        </authorList>
    </citation>
    <scope>NUCLEOTIDE SEQUENCE [LARGE SCALE GENOMIC DNA]</scope>
    <source>
        <strain evidence="8 9">WDN1C137</strain>
    </source>
</reference>
<dbReference type="Proteomes" id="UP000257131">
    <property type="component" value="Unassembled WGS sequence"/>
</dbReference>
<evidence type="ECO:0000256" key="3">
    <source>
        <dbReference type="ARBA" id="ARBA00022989"/>
    </source>
</evidence>
<feature type="region of interest" description="Disordered" evidence="5">
    <location>
        <begin position="1"/>
        <end position="21"/>
    </location>
</feature>
<evidence type="ECO:0000256" key="1">
    <source>
        <dbReference type="ARBA" id="ARBA00004370"/>
    </source>
</evidence>
<protein>
    <submittedName>
        <fullName evidence="8">DUF4149 domain-containing protein</fullName>
    </submittedName>
</protein>
<sequence length="156" mass="16373">MAERRGDRGRPADDERTDGGPDVTTLALLTTALLFGGMVLYSFGFAAFLFTALPAETAGATIRRAFPHFYLFVIGAAALAAALLWPQDRTGALLLAAVAATTVPTREALMPAINRATDTGARTRFKWLHGLSVAITLAHIGAAGYVLARFLPASGA</sequence>
<feature type="compositionally biased region" description="Basic and acidic residues" evidence="5">
    <location>
        <begin position="1"/>
        <end position="19"/>
    </location>
</feature>
<proteinExistence type="predicted"/>
<feature type="transmembrane region" description="Helical" evidence="6">
    <location>
        <begin position="26"/>
        <end position="53"/>
    </location>
</feature>
<dbReference type="EMBL" id="QOHR01000046">
    <property type="protein sequence ID" value="REC53768.1"/>
    <property type="molecule type" value="Genomic_DNA"/>
</dbReference>
<evidence type="ECO:0000256" key="5">
    <source>
        <dbReference type="SAM" id="MobiDB-lite"/>
    </source>
</evidence>
<evidence type="ECO:0000313" key="9">
    <source>
        <dbReference type="Proteomes" id="UP000257131"/>
    </source>
</evidence>
<gene>
    <name evidence="8" type="ORF">DRV84_14685</name>
</gene>
<keyword evidence="9" id="KW-1185">Reference proteome</keyword>
<feature type="domain" description="TMEM205-like" evidence="7">
    <location>
        <begin position="29"/>
        <end position="120"/>
    </location>
</feature>
<dbReference type="AlphaFoldDB" id="A0A3D9BJT3"/>
<keyword evidence="2 6" id="KW-0812">Transmembrane</keyword>
<dbReference type="GO" id="GO:0016020">
    <property type="term" value="C:membrane"/>
    <property type="evidence" value="ECO:0007669"/>
    <property type="project" value="UniProtKB-SubCell"/>
</dbReference>
<comment type="subcellular location">
    <subcellularLocation>
        <location evidence="1">Membrane</location>
    </subcellularLocation>
</comment>
<feature type="transmembrane region" description="Helical" evidence="6">
    <location>
        <begin position="130"/>
        <end position="151"/>
    </location>
</feature>
<feature type="transmembrane region" description="Helical" evidence="6">
    <location>
        <begin position="65"/>
        <end position="85"/>
    </location>
</feature>
<accession>A0A3D9BJT3</accession>
<organism evidence="8 9">
    <name type="scientific">Rhodosalinus sediminis</name>
    <dbReference type="NCBI Taxonomy" id="1940533"/>
    <lineage>
        <taxon>Bacteria</taxon>
        <taxon>Pseudomonadati</taxon>
        <taxon>Pseudomonadota</taxon>
        <taxon>Alphaproteobacteria</taxon>
        <taxon>Rhodobacterales</taxon>
        <taxon>Paracoccaceae</taxon>
        <taxon>Rhodosalinus</taxon>
    </lineage>
</organism>
<name>A0A3D9BJT3_9RHOB</name>